<gene>
    <name evidence="2" type="ORF">SAMN02745910_01546</name>
</gene>
<feature type="transmembrane region" description="Helical" evidence="1">
    <location>
        <begin position="38"/>
        <end position="56"/>
    </location>
</feature>
<dbReference type="EMBL" id="FOXX01000003">
    <property type="protein sequence ID" value="SFQ47367.1"/>
    <property type="molecule type" value="Genomic_DNA"/>
</dbReference>
<keyword evidence="3" id="KW-1185">Reference proteome</keyword>
<dbReference type="Proteomes" id="UP000182762">
    <property type="component" value="Unassembled WGS sequence"/>
</dbReference>
<feature type="transmembrane region" description="Helical" evidence="1">
    <location>
        <begin position="12"/>
        <end position="32"/>
    </location>
</feature>
<reference evidence="2 3" key="1">
    <citation type="submission" date="2016-10" db="EMBL/GenBank/DDBJ databases">
        <authorList>
            <person name="Varghese N."/>
            <person name="Submissions S."/>
        </authorList>
    </citation>
    <scope>NUCLEOTIDE SEQUENCE [LARGE SCALE GENOMIC DNA]</scope>
    <source>
        <strain evidence="2 3">DSM 13796</strain>
    </source>
</reference>
<proteinExistence type="predicted"/>
<organism evidence="2 3">
    <name type="scientific">Priestia endophytica DSM 13796</name>
    <dbReference type="NCBI Taxonomy" id="1121089"/>
    <lineage>
        <taxon>Bacteria</taxon>
        <taxon>Bacillati</taxon>
        <taxon>Bacillota</taxon>
        <taxon>Bacilli</taxon>
        <taxon>Bacillales</taxon>
        <taxon>Bacillaceae</taxon>
        <taxon>Priestia</taxon>
    </lineage>
</organism>
<evidence type="ECO:0008006" key="4">
    <source>
        <dbReference type="Google" id="ProtNLM"/>
    </source>
</evidence>
<protein>
    <recommendedName>
        <fullName evidence="4">ABC transmembrane type-1 domain-containing protein</fullName>
    </recommendedName>
</protein>
<name>A0A1I5YU41_9BACI</name>
<dbReference type="RefSeq" id="WP_061804500.1">
    <property type="nucleotide sequence ID" value="NZ_FOXX01000003.1"/>
</dbReference>
<keyword evidence="1" id="KW-1133">Transmembrane helix</keyword>
<keyword evidence="1" id="KW-0472">Membrane</keyword>
<feature type="transmembrane region" description="Helical" evidence="1">
    <location>
        <begin position="63"/>
        <end position="83"/>
    </location>
</feature>
<sequence length="84" mass="9478">MEAVNRRIKPIFVCTIVLLCLIGFFFFFKYALLKILGLLLLIGIFLIGSYLVFCILFEIIGCLAVLALPLIVILIVIGAFVYFM</sequence>
<comment type="caution">
    <text evidence="2">The sequence shown here is derived from an EMBL/GenBank/DDBJ whole genome shotgun (WGS) entry which is preliminary data.</text>
</comment>
<keyword evidence="1" id="KW-0812">Transmembrane</keyword>
<evidence type="ECO:0000313" key="2">
    <source>
        <dbReference type="EMBL" id="SFQ47367.1"/>
    </source>
</evidence>
<evidence type="ECO:0000313" key="3">
    <source>
        <dbReference type="Proteomes" id="UP000182762"/>
    </source>
</evidence>
<dbReference type="GeneID" id="93710249"/>
<evidence type="ECO:0000256" key="1">
    <source>
        <dbReference type="SAM" id="Phobius"/>
    </source>
</evidence>
<accession>A0A1I5YU41</accession>